<keyword evidence="6 12" id="KW-0067">ATP-binding</keyword>
<dbReference type="InterPro" id="IPR037118">
    <property type="entry name" value="Val-tRNA_synth_C_sf"/>
</dbReference>
<dbReference type="InterPro" id="IPR019499">
    <property type="entry name" value="Val-tRNA_synth_tRNA-bd"/>
</dbReference>
<dbReference type="InterPro" id="IPR001412">
    <property type="entry name" value="aa-tRNA-synth_I_CS"/>
</dbReference>
<dbReference type="SUPFAM" id="SSF46589">
    <property type="entry name" value="tRNA-binding arm"/>
    <property type="match status" value="1"/>
</dbReference>
<comment type="function">
    <text evidence="12">Catalyzes the attachment of valine to tRNA(Val). As ValRS can inadvertently accommodate and process structurally similar amino acids such as threonine, to avoid such errors, it has a 'posttransfer' editing activity that hydrolyzes mischarged Thr-tRNA(Val) in a tRNA-dependent manner.</text>
</comment>
<dbReference type="InterPro" id="IPR009080">
    <property type="entry name" value="tRNAsynth_Ia_anticodon-bd"/>
</dbReference>
<dbReference type="SUPFAM" id="SSF47323">
    <property type="entry name" value="Anticodon-binding domain of a subclass of class I aminoacyl-tRNA synthetases"/>
    <property type="match status" value="1"/>
</dbReference>
<accession>A0A6F9E3K6</accession>
<evidence type="ECO:0000256" key="8">
    <source>
        <dbReference type="ARBA" id="ARBA00023054"/>
    </source>
</evidence>
<comment type="catalytic activity">
    <reaction evidence="10 12">
        <text>tRNA(Val) + L-valine + ATP = L-valyl-tRNA(Val) + AMP + diphosphate</text>
        <dbReference type="Rhea" id="RHEA:10704"/>
        <dbReference type="Rhea" id="RHEA-COMP:9672"/>
        <dbReference type="Rhea" id="RHEA-COMP:9708"/>
        <dbReference type="ChEBI" id="CHEBI:30616"/>
        <dbReference type="ChEBI" id="CHEBI:33019"/>
        <dbReference type="ChEBI" id="CHEBI:57762"/>
        <dbReference type="ChEBI" id="CHEBI:78442"/>
        <dbReference type="ChEBI" id="CHEBI:78537"/>
        <dbReference type="ChEBI" id="CHEBI:456215"/>
        <dbReference type="EC" id="6.1.1.9"/>
    </reaction>
</comment>
<comment type="subcellular location">
    <subcellularLocation>
        <location evidence="1 12">Cytoplasm</location>
    </subcellularLocation>
</comment>
<feature type="coiled-coil region" evidence="12">
    <location>
        <begin position="820"/>
        <end position="847"/>
    </location>
</feature>
<dbReference type="Gene3D" id="1.10.730.10">
    <property type="entry name" value="Isoleucyl-tRNA Synthetase, Domain 1"/>
    <property type="match status" value="1"/>
</dbReference>
<dbReference type="AlphaFoldDB" id="A0A6F9E3K6"/>
<dbReference type="Pfam" id="PF10458">
    <property type="entry name" value="Val_tRNA-synt_C"/>
    <property type="match status" value="1"/>
</dbReference>
<feature type="domain" description="Methionyl/Valyl/Leucyl/Isoleucyl-tRNA synthetase anticodon-binding" evidence="14">
    <location>
        <begin position="617"/>
        <end position="763"/>
    </location>
</feature>
<dbReference type="SUPFAM" id="SSF52374">
    <property type="entry name" value="Nucleotidylyl transferase"/>
    <property type="match status" value="1"/>
</dbReference>
<evidence type="ECO:0000256" key="11">
    <source>
        <dbReference type="ARBA" id="ARBA00060830"/>
    </source>
</evidence>
<feature type="domain" description="Aminoacyl-tRNA synthetase class Ia" evidence="13">
    <location>
        <begin position="25"/>
        <end position="571"/>
    </location>
</feature>
<evidence type="ECO:0000256" key="7">
    <source>
        <dbReference type="ARBA" id="ARBA00022917"/>
    </source>
</evidence>
<dbReference type="EC" id="6.1.1.9" evidence="12"/>
<evidence type="ECO:0000256" key="10">
    <source>
        <dbReference type="ARBA" id="ARBA00047552"/>
    </source>
</evidence>
<dbReference type="PANTHER" id="PTHR11946">
    <property type="entry name" value="VALYL-TRNA SYNTHETASES"/>
    <property type="match status" value="1"/>
</dbReference>
<evidence type="ECO:0000313" key="17">
    <source>
        <dbReference type="Proteomes" id="UP000502196"/>
    </source>
</evidence>
<dbReference type="PRINTS" id="PR00986">
    <property type="entry name" value="TRNASYNTHVAL"/>
</dbReference>
<feature type="binding site" evidence="12">
    <location>
        <position position="537"/>
    </location>
    <ligand>
        <name>ATP</name>
        <dbReference type="ChEBI" id="CHEBI:30616"/>
    </ligand>
</feature>
<keyword evidence="5 12" id="KW-0547">Nucleotide-binding</keyword>
<dbReference type="FunFam" id="1.10.730.10:FF:000014">
    <property type="entry name" value="Valine--tRNA ligase"/>
    <property type="match status" value="1"/>
</dbReference>
<proteinExistence type="inferred from homology"/>
<protein>
    <recommendedName>
        <fullName evidence="12">Valine--tRNA ligase</fullName>
        <ecNumber evidence="12">6.1.1.9</ecNumber>
    </recommendedName>
    <alternativeName>
        <fullName evidence="12">Valyl-tRNA synthetase</fullName>
        <shortName evidence="12">ValRS</shortName>
    </alternativeName>
</protein>
<dbReference type="Gene3D" id="1.10.287.380">
    <property type="entry name" value="Valyl-tRNA synthetase, C-terminal domain"/>
    <property type="match status" value="1"/>
</dbReference>
<dbReference type="FunFam" id="3.40.50.620:FF:000098">
    <property type="entry name" value="Valine--tRNA ligase"/>
    <property type="match status" value="1"/>
</dbReference>
<dbReference type="SUPFAM" id="SSF50677">
    <property type="entry name" value="ValRS/IleRS/LeuRS editing domain"/>
    <property type="match status" value="1"/>
</dbReference>
<dbReference type="PROSITE" id="PS00178">
    <property type="entry name" value="AA_TRNA_LIGASE_I"/>
    <property type="match status" value="1"/>
</dbReference>
<dbReference type="RefSeq" id="WP_170085209.1">
    <property type="nucleotide sequence ID" value="NZ_CP047971.1"/>
</dbReference>
<dbReference type="InterPro" id="IPR009008">
    <property type="entry name" value="Val/Leu/Ile-tRNA-synth_edit"/>
</dbReference>
<dbReference type="GO" id="GO:0002161">
    <property type="term" value="F:aminoacyl-tRNA deacylase activity"/>
    <property type="evidence" value="ECO:0007669"/>
    <property type="project" value="InterPro"/>
</dbReference>
<gene>
    <name evidence="12 16" type="primary">valS</name>
    <name evidence="16" type="ORF">COOX1_1139</name>
</gene>
<dbReference type="InterPro" id="IPR002300">
    <property type="entry name" value="aa-tRNA-synth_Ia"/>
</dbReference>
<dbReference type="CDD" id="cd07962">
    <property type="entry name" value="Anticodon_Ia_Val"/>
    <property type="match status" value="1"/>
</dbReference>
<evidence type="ECO:0000259" key="15">
    <source>
        <dbReference type="Pfam" id="PF10458"/>
    </source>
</evidence>
<dbReference type="CDD" id="cd00817">
    <property type="entry name" value="ValRS_core"/>
    <property type="match status" value="1"/>
</dbReference>
<dbReference type="Pfam" id="PF08264">
    <property type="entry name" value="Anticodon_1"/>
    <property type="match status" value="1"/>
</dbReference>
<evidence type="ECO:0000256" key="2">
    <source>
        <dbReference type="ARBA" id="ARBA00011245"/>
    </source>
</evidence>
<comment type="similarity">
    <text evidence="11 12">Belongs to the class-I aminoacyl-tRNA synthetase family. ValS type 1 subfamily.</text>
</comment>
<comment type="subunit">
    <text evidence="2 12">Monomer.</text>
</comment>
<evidence type="ECO:0000256" key="12">
    <source>
        <dbReference type="HAMAP-Rule" id="MF_02004"/>
    </source>
</evidence>
<reference evidence="16 17" key="1">
    <citation type="submission" date="2020-04" db="EMBL/GenBank/DDBJ databases">
        <authorList>
            <person name="Hogendoorn C."/>
        </authorList>
    </citation>
    <scope>NUCLEOTIDE SEQUENCE [LARGE SCALE GENOMIC DNA]</scope>
    <source>
        <strain evidence="16">COOX1</strain>
    </source>
</reference>
<keyword evidence="4 12" id="KW-0436">Ligase</keyword>
<evidence type="ECO:0000256" key="9">
    <source>
        <dbReference type="ARBA" id="ARBA00023146"/>
    </source>
</evidence>
<dbReference type="InterPro" id="IPR014729">
    <property type="entry name" value="Rossmann-like_a/b/a_fold"/>
</dbReference>
<evidence type="ECO:0000256" key="5">
    <source>
        <dbReference type="ARBA" id="ARBA00022741"/>
    </source>
</evidence>
<dbReference type="Gene3D" id="3.90.740.10">
    <property type="entry name" value="Valyl/Leucyl/Isoleucyl-tRNA synthetase, editing domain"/>
    <property type="match status" value="2"/>
</dbReference>
<evidence type="ECO:0000259" key="13">
    <source>
        <dbReference type="Pfam" id="PF00133"/>
    </source>
</evidence>
<evidence type="ECO:0000313" key="16">
    <source>
        <dbReference type="EMBL" id="CAB3391895.1"/>
    </source>
</evidence>
<dbReference type="HAMAP" id="MF_02004">
    <property type="entry name" value="Val_tRNA_synth_type1"/>
    <property type="match status" value="1"/>
</dbReference>
<dbReference type="NCBIfam" id="TIGR00422">
    <property type="entry name" value="valS"/>
    <property type="match status" value="1"/>
</dbReference>
<feature type="short sequence motif" description="'HIGH' region" evidence="12">
    <location>
        <begin position="54"/>
        <end position="64"/>
    </location>
</feature>
<dbReference type="EMBL" id="LR792683">
    <property type="protein sequence ID" value="CAB3391895.1"/>
    <property type="molecule type" value="Genomic_DNA"/>
</dbReference>
<organism evidence="16 17">
    <name type="scientific">Kyrpidia spormannii</name>
    <dbReference type="NCBI Taxonomy" id="2055160"/>
    <lineage>
        <taxon>Bacteria</taxon>
        <taxon>Bacillati</taxon>
        <taxon>Bacillota</taxon>
        <taxon>Bacilli</taxon>
        <taxon>Bacillales</taxon>
        <taxon>Alicyclobacillaceae</taxon>
        <taxon>Kyrpidia</taxon>
    </lineage>
</organism>
<dbReference type="GO" id="GO:0006438">
    <property type="term" value="P:valyl-tRNA aminoacylation"/>
    <property type="evidence" value="ECO:0007669"/>
    <property type="project" value="UniProtKB-UniRule"/>
</dbReference>
<dbReference type="Proteomes" id="UP000502196">
    <property type="component" value="Chromosome"/>
</dbReference>
<dbReference type="GO" id="GO:0004832">
    <property type="term" value="F:valine-tRNA ligase activity"/>
    <property type="evidence" value="ECO:0007669"/>
    <property type="project" value="UniProtKB-UniRule"/>
</dbReference>
<sequence>MKGQGGTARSDQLPTAFEPANVESKWYRFWMENGYFRAGRVPDGKPFTIVIPPPNVTGALHMGHALDFTLQDILIRFRRMQGRDALWLPGTDHAGIATQNRVEAMLLKETGQSRHDIGRDAFVEKVWEWKRQYGSIITNQIQALGFSCDWSRERFTMDEGLSRAVREVFVRLYERGLIYRGKYIINWCPRCRTALSDIEVEHEELDGALHYVRYPFTDGSGAVVVATTRPETMFGDVAVAVHPDDERYRAWIGKRVRLPLTDREIPVVGDSYVDPSFGTGCLKITPAHDPNDFEVGRRHGLPAPVVMNEDGTMNEGAGDFQGMDRFEARKAVVEALRREGYLERVEPHRHAVGHCQRCHTVVEPFLSEQWFVKMKPLAEPAIEAVKAGRVRFVPERFEKLYLHWVENVRDWCISRQLWWGHRIPAWYCEGCGETIVAAEDPEHCPRCGSRQLRQEEDVLDTWFSSALWPFSTMGWPEETEDLRRYFPTDVLVTGFDIIYFWVARMIFMSLAFTGEVPFRTVYIHGLVRDSQGRKMSKSLGNGIDPLDVVNKYGADALRFMLASGTAPGNDQRFYWEKVESARHFANKIWNAARFVLLNVDKEVGGDLKGAVLGRPEHWILHRLNETVRDVTEALENFDFGGAAKMVYDFVWGEFCDWYIEFSKAALYGGNPLAARGTRQVLVHVLDRALRLLHPFMPFLTEEIWQKLPGHGEALVAAEWPVPKDQYFDAPGAAVVEEWMELIRRVRNVRSEMNVPPGKPVPVLVRPADQEALRDFEGGEVYLRRLAGIDPLDFDLHAAPPSKSVTEVLGRAELFIPLEGVVDLEGEIRRLEKELEQLGKEVDRVRAKLDNPSFVAKAPPAVVEEQRRKEVDYAARRERVQARLESLQRMI</sequence>
<dbReference type="GO" id="GO:0005524">
    <property type="term" value="F:ATP binding"/>
    <property type="evidence" value="ECO:0007669"/>
    <property type="project" value="UniProtKB-UniRule"/>
</dbReference>
<dbReference type="FunFam" id="3.40.50.620:FF:000032">
    <property type="entry name" value="Valine--tRNA ligase"/>
    <property type="match status" value="1"/>
</dbReference>
<feature type="domain" description="Valyl-tRNA synthetase tRNA-binding arm" evidence="15">
    <location>
        <begin position="822"/>
        <end position="887"/>
    </location>
</feature>
<evidence type="ECO:0000256" key="6">
    <source>
        <dbReference type="ARBA" id="ARBA00022840"/>
    </source>
</evidence>
<evidence type="ECO:0000259" key="14">
    <source>
        <dbReference type="Pfam" id="PF08264"/>
    </source>
</evidence>
<keyword evidence="7 12" id="KW-0648">Protein biosynthesis</keyword>
<dbReference type="InterPro" id="IPR010978">
    <property type="entry name" value="tRNA-bd_arm"/>
</dbReference>
<keyword evidence="8 12" id="KW-0175">Coiled coil</keyword>
<evidence type="ECO:0000256" key="3">
    <source>
        <dbReference type="ARBA" id="ARBA00022490"/>
    </source>
</evidence>
<dbReference type="Gene3D" id="3.40.50.620">
    <property type="entry name" value="HUPs"/>
    <property type="match status" value="2"/>
</dbReference>
<dbReference type="GO" id="GO:0005829">
    <property type="term" value="C:cytosol"/>
    <property type="evidence" value="ECO:0007669"/>
    <property type="project" value="TreeGrafter"/>
</dbReference>
<dbReference type="NCBIfam" id="NF004349">
    <property type="entry name" value="PRK05729.1"/>
    <property type="match status" value="1"/>
</dbReference>
<comment type="domain">
    <text evidence="12">The C-terminal coiled-coil domain is crucial for aminoacylation activity.</text>
</comment>
<dbReference type="InterPro" id="IPR033705">
    <property type="entry name" value="Anticodon_Ia_Val"/>
</dbReference>
<keyword evidence="3 12" id="KW-0963">Cytoplasm</keyword>
<dbReference type="FunFam" id="3.90.740.10:FF:000005">
    <property type="entry name" value="Valine--tRNA ligase, mitochondrial"/>
    <property type="match status" value="1"/>
</dbReference>
<name>A0A6F9E3K6_9BACL</name>
<dbReference type="Pfam" id="PF00133">
    <property type="entry name" value="tRNA-synt_1"/>
    <property type="match status" value="1"/>
</dbReference>
<dbReference type="InterPro" id="IPR002303">
    <property type="entry name" value="Valyl-tRNA_ligase"/>
</dbReference>
<comment type="domain">
    <text evidence="12">ValRS has two distinct active sites: one for aminoacylation and one for editing. The misactivated threonine is translocated from the active site to the editing site.</text>
</comment>
<dbReference type="InterPro" id="IPR013155">
    <property type="entry name" value="M/V/L/I-tRNA-synth_anticd-bd"/>
</dbReference>
<evidence type="ECO:0000256" key="4">
    <source>
        <dbReference type="ARBA" id="ARBA00022598"/>
    </source>
</evidence>
<feature type="short sequence motif" description="'KMSKS' region" evidence="12">
    <location>
        <begin position="534"/>
        <end position="538"/>
    </location>
</feature>
<dbReference type="PANTHER" id="PTHR11946:SF93">
    <property type="entry name" value="VALINE--TRNA LIGASE, CHLOROPLASTIC_MITOCHONDRIAL 2"/>
    <property type="match status" value="1"/>
</dbReference>
<evidence type="ECO:0000256" key="1">
    <source>
        <dbReference type="ARBA" id="ARBA00004496"/>
    </source>
</evidence>
<dbReference type="FunFam" id="1.10.287.380:FF:000001">
    <property type="entry name" value="Valine--tRNA ligase"/>
    <property type="match status" value="1"/>
</dbReference>
<keyword evidence="9 12" id="KW-0030">Aminoacyl-tRNA synthetase</keyword>